<dbReference type="Proteomes" id="UP000535182">
    <property type="component" value="Unassembled WGS sequence"/>
</dbReference>
<dbReference type="GO" id="GO:0000160">
    <property type="term" value="P:phosphorelay signal transduction system"/>
    <property type="evidence" value="ECO:0007669"/>
    <property type="project" value="InterPro"/>
</dbReference>
<feature type="domain" description="Response regulatory" evidence="5">
    <location>
        <begin position="5"/>
        <end position="121"/>
    </location>
</feature>
<evidence type="ECO:0000313" key="7">
    <source>
        <dbReference type="Proteomes" id="UP000535182"/>
    </source>
</evidence>
<dbReference type="SMART" id="SM00448">
    <property type="entry name" value="REC"/>
    <property type="match status" value="1"/>
</dbReference>
<dbReference type="AlphaFoldDB" id="A0A9X0U4F9"/>
<keyword evidence="1 3" id="KW-0597">Phosphoprotein</keyword>
<dbReference type="GO" id="GO:0006355">
    <property type="term" value="P:regulation of DNA-templated transcription"/>
    <property type="evidence" value="ECO:0007669"/>
    <property type="project" value="InterPro"/>
</dbReference>
<evidence type="ECO:0000256" key="2">
    <source>
        <dbReference type="ARBA" id="ARBA00023125"/>
    </source>
</evidence>
<evidence type="ECO:0000259" key="5">
    <source>
        <dbReference type="PROSITE" id="PS50110"/>
    </source>
</evidence>
<dbReference type="CDD" id="cd06170">
    <property type="entry name" value="LuxR_C_like"/>
    <property type="match status" value="1"/>
</dbReference>
<protein>
    <submittedName>
        <fullName evidence="6">DNA-binding NarL/FixJ family response regulator</fullName>
    </submittedName>
</protein>
<dbReference type="PANTHER" id="PTHR43214">
    <property type="entry name" value="TWO-COMPONENT RESPONSE REGULATOR"/>
    <property type="match status" value="1"/>
</dbReference>
<dbReference type="PROSITE" id="PS50043">
    <property type="entry name" value="HTH_LUXR_2"/>
    <property type="match status" value="1"/>
</dbReference>
<dbReference type="SUPFAM" id="SSF46894">
    <property type="entry name" value="C-terminal effector domain of the bipartite response regulators"/>
    <property type="match status" value="1"/>
</dbReference>
<sequence length="206" mass="22858">MRKIRVLIVDDHPLMRVGVAAIIDGQATMMTVAQASTGEEAVELYEQHRPDVTLMDLRLPQMSGVEAIRTIRQRHPQARFVVLTTYEGDEDIHQALEAGTQGYIIKGMPYDLLLQALERVHAGGRFLPPPIKRALASRMPDSDLSHRERQVLELLVAGKSNKGIGELLGITEATVKSHVSTILMRLNAEDRTQAVVSALQRGLVHF</sequence>
<feature type="domain" description="HTH luxR-type" evidence="4">
    <location>
        <begin position="137"/>
        <end position="202"/>
    </location>
</feature>
<evidence type="ECO:0000256" key="3">
    <source>
        <dbReference type="PROSITE-ProRule" id="PRU00169"/>
    </source>
</evidence>
<dbReference type="Pfam" id="PF00072">
    <property type="entry name" value="Response_reg"/>
    <property type="match status" value="1"/>
</dbReference>
<organism evidence="6 7">
    <name type="scientific">Tunturiibacter gelidiferens</name>
    <dbReference type="NCBI Taxonomy" id="3069689"/>
    <lineage>
        <taxon>Bacteria</taxon>
        <taxon>Pseudomonadati</taxon>
        <taxon>Acidobacteriota</taxon>
        <taxon>Terriglobia</taxon>
        <taxon>Terriglobales</taxon>
        <taxon>Acidobacteriaceae</taxon>
        <taxon>Tunturiibacter</taxon>
    </lineage>
</organism>
<dbReference type="GO" id="GO:0003677">
    <property type="term" value="F:DNA binding"/>
    <property type="evidence" value="ECO:0007669"/>
    <property type="project" value="UniProtKB-KW"/>
</dbReference>
<dbReference type="InterPro" id="IPR058245">
    <property type="entry name" value="NreC/VraR/RcsB-like_REC"/>
</dbReference>
<reference evidence="6 7" key="1">
    <citation type="submission" date="2020-08" db="EMBL/GenBank/DDBJ databases">
        <title>Genomic Encyclopedia of Type Strains, Phase IV (KMG-V): Genome sequencing to study the core and pangenomes of soil and plant-associated prokaryotes.</title>
        <authorList>
            <person name="Whitman W."/>
        </authorList>
    </citation>
    <scope>NUCLEOTIDE SEQUENCE [LARGE SCALE GENOMIC DNA]</scope>
    <source>
        <strain evidence="6 7">X5P2</strain>
    </source>
</reference>
<comment type="caution">
    <text evidence="6">The sequence shown here is derived from an EMBL/GenBank/DDBJ whole genome shotgun (WGS) entry which is preliminary data.</text>
</comment>
<name>A0A9X0U4F9_9BACT</name>
<dbReference type="PROSITE" id="PS50110">
    <property type="entry name" value="RESPONSE_REGULATORY"/>
    <property type="match status" value="1"/>
</dbReference>
<dbReference type="InterPro" id="IPR039420">
    <property type="entry name" value="WalR-like"/>
</dbReference>
<dbReference type="InterPro" id="IPR001789">
    <property type="entry name" value="Sig_transdc_resp-reg_receiver"/>
</dbReference>
<evidence type="ECO:0000313" key="6">
    <source>
        <dbReference type="EMBL" id="MBB5329349.1"/>
    </source>
</evidence>
<dbReference type="InterPro" id="IPR016032">
    <property type="entry name" value="Sig_transdc_resp-reg_C-effctor"/>
</dbReference>
<dbReference type="EMBL" id="JACHEB010000006">
    <property type="protein sequence ID" value="MBB5329349.1"/>
    <property type="molecule type" value="Genomic_DNA"/>
</dbReference>
<dbReference type="CDD" id="cd17535">
    <property type="entry name" value="REC_NarL-like"/>
    <property type="match status" value="1"/>
</dbReference>
<dbReference type="SUPFAM" id="SSF52172">
    <property type="entry name" value="CheY-like"/>
    <property type="match status" value="1"/>
</dbReference>
<dbReference type="Gene3D" id="3.40.50.2300">
    <property type="match status" value="1"/>
</dbReference>
<evidence type="ECO:0000256" key="1">
    <source>
        <dbReference type="ARBA" id="ARBA00022553"/>
    </source>
</evidence>
<evidence type="ECO:0000259" key="4">
    <source>
        <dbReference type="PROSITE" id="PS50043"/>
    </source>
</evidence>
<dbReference type="SMART" id="SM00421">
    <property type="entry name" value="HTH_LUXR"/>
    <property type="match status" value="1"/>
</dbReference>
<dbReference type="InterPro" id="IPR011006">
    <property type="entry name" value="CheY-like_superfamily"/>
</dbReference>
<proteinExistence type="predicted"/>
<feature type="modified residue" description="4-aspartylphosphate" evidence="3">
    <location>
        <position position="56"/>
    </location>
</feature>
<keyword evidence="2 6" id="KW-0238">DNA-binding</keyword>
<dbReference type="RefSeq" id="WP_260698276.1">
    <property type="nucleotide sequence ID" value="NZ_JACHEB010000006.1"/>
</dbReference>
<dbReference type="InterPro" id="IPR000792">
    <property type="entry name" value="Tscrpt_reg_LuxR_C"/>
</dbReference>
<accession>A0A9X0U4F9</accession>
<keyword evidence="7" id="KW-1185">Reference proteome</keyword>
<dbReference type="Pfam" id="PF00196">
    <property type="entry name" value="GerE"/>
    <property type="match status" value="1"/>
</dbReference>
<dbReference type="PANTHER" id="PTHR43214:SF43">
    <property type="entry name" value="TWO-COMPONENT RESPONSE REGULATOR"/>
    <property type="match status" value="1"/>
</dbReference>
<gene>
    <name evidence="6" type="ORF">HDF14_002967</name>
</gene>
<dbReference type="PRINTS" id="PR00038">
    <property type="entry name" value="HTHLUXR"/>
</dbReference>